<dbReference type="AlphaFoldDB" id="A0A4D6U7C6"/>
<gene>
    <name evidence="2" type="primary">orf17</name>
</gene>
<sequence length="51" mass="5767">MHLFAFFEPNCHTFSQLSYSILPASFINITVSIVVLSAEYSVTQQHKAFSN</sequence>
<dbReference type="EMBL" id="MK551180">
    <property type="protein sequence ID" value="QCH03140.1"/>
    <property type="molecule type" value="Genomic_DNA"/>
</dbReference>
<evidence type="ECO:0000256" key="1">
    <source>
        <dbReference type="SAM" id="Phobius"/>
    </source>
</evidence>
<organism evidence="2">
    <name type="scientific">Plesiomonas shigelloides</name>
    <name type="common">Aeromonas shigelloides</name>
    <dbReference type="NCBI Taxonomy" id="703"/>
    <lineage>
        <taxon>Bacteria</taxon>
        <taxon>Pseudomonadati</taxon>
        <taxon>Pseudomonadota</taxon>
        <taxon>Gammaproteobacteria</taxon>
        <taxon>Enterobacterales</taxon>
        <taxon>Enterobacteriaceae</taxon>
        <taxon>Plesiomonas</taxon>
    </lineage>
</organism>
<keyword evidence="1" id="KW-0812">Transmembrane</keyword>
<protein>
    <submittedName>
        <fullName evidence="2">Uncharacterized protein</fullName>
    </submittedName>
</protein>
<keyword evidence="1" id="KW-0472">Membrane</keyword>
<accession>A0A4D6U7C6</accession>
<reference evidence="2" key="1">
    <citation type="journal article" date="2019" name="Front. Microbiol.">
        <title>O-Antigen Gene Clusters of Plesiomonas shigelloides Serogroups and Its Application in Development of a Molecular Serotyping Scheme.</title>
        <authorList>
            <person name="Xi D."/>
            <person name="Wang X."/>
            <person name="Ning K."/>
            <person name="Liu Q."/>
            <person name="Jing F."/>
            <person name="Guo X."/>
            <person name="Cao B."/>
        </authorList>
    </citation>
    <scope>NUCLEOTIDE SEQUENCE</scope>
    <source>
        <strain evidence="2">O10H41</strain>
    </source>
</reference>
<name>A0A4D6U7C6_PLESH</name>
<evidence type="ECO:0000313" key="2">
    <source>
        <dbReference type="EMBL" id="QCH03140.1"/>
    </source>
</evidence>
<feature type="transmembrane region" description="Helical" evidence="1">
    <location>
        <begin position="20"/>
        <end position="42"/>
    </location>
</feature>
<proteinExistence type="predicted"/>
<keyword evidence="1" id="KW-1133">Transmembrane helix</keyword>